<accession>A0A1F4S8N7</accession>
<protein>
    <submittedName>
        <fullName evidence="2">Uncharacterized protein</fullName>
    </submittedName>
</protein>
<dbReference type="Proteomes" id="UP000177905">
    <property type="component" value="Unassembled WGS sequence"/>
</dbReference>
<evidence type="ECO:0000313" key="2">
    <source>
        <dbReference type="EMBL" id="OGC16815.1"/>
    </source>
</evidence>
<dbReference type="EMBL" id="MEUA01000002">
    <property type="protein sequence ID" value="OGC16815.1"/>
    <property type="molecule type" value="Genomic_DNA"/>
</dbReference>
<sequence>MRVGIKGATSFVQPDMKPPLPLVEGTIIGTPIRCLHLPELNTVPPVSVVSLPEKFRSFFELIELQGFLMEYNKASIAPGFAIKLFQNGIFGREEVAAIYDESFGRMNDEYSIGTKISYLADMYSCGLLEKSEVLEKIGIVLSNRERSYLLYEEVICLYERQLINRQEALDKLMKCLLEEDDVDSYNFIVLRGIEGGIFEIDDSVVCEALVYGREKKLVRLLILVSILLDKDEFVKQREKSVSIVADALNRAKQDESVGWLPTVIVKAFKKGYMDAGELDSWRKKLLLKGAGLEADTHLLCANFNAGEASLEDLLGKTDEALDKKGVFFIGYRAILYLYTKGILLRDEALLRLSKFLDCAERGNLHKNYIACVTDMIHDGLIADRNDMHLVKAFEYVRKFKDMGDYASLVFEALDKGLYNDECCFFAAERERWGMAEGGFSLNCKLQELSVLFDIGEEELDRLRERVKNDISLIEKANAEVAREANSVDVNFLKLFFHGLVNLEFVSPALTKELLGNHCSNRKYMPLLAEDVKMASMLKPEYALVLRDYLKNIRSFGHQSAKNTLMQFVSLANAWESAGLNFCDFKAILDDADETGVQRLGNSLLSKVAEVFDAVVMLDSEAARSVVRDWKLSHFGSLFVSSAGWTARRKGLFGLAFRAEIERETHNIFFPGSVGDKVFPSLPFFRGFSVEKLKLVREVRRHNKLFLKEAKGIGVDAERWIHAADVPPLPFRTKELGKTWEELFLDFRSHFLAFENWFTASGINSDTFDGGIFVRRFKNAKEALGPIAHHLLGNSLPRFNPNFSDMGGNFRKLNLFIMELRRINVEEKFLTELDGIIKDIVSKRVIEKTNLDDVIIRFWSRSLGRDLFLASDVDSCLRVGGWGEDDHDNLLMHLLSFGVNYILLEDVKIDKVRGYARIYLTERDGKPQIFVGSADGLANRNAFEPIGEVLDFIKKFAAECNISPDSIVWDREKEGRRVGGWL</sequence>
<evidence type="ECO:0000313" key="3">
    <source>
        <dbReference type="Proteomes" id="UP000177905"/>
    </source>
</evidence>
<organism evidence="2 3">
    <name type="scientific">candidate division WOR-1 bacterium RIFOXYB2_FULL_36_35</name>
    <dbReference type="NCBI Taxonomy" id="1802578"/>
    <lineage>
        <taxon>Bacteria</taxon>
        <taxon>Bacillati</taxon>
        <taxon>Saganbacteria</taxon>
    </lineage>
</organism>
<feature type="coiled-coil region" evidence="1">
    <location>
        <begin position="445"/>
        <end position="483"/>
    </location>
</feature>
<dbReference type="AlphaFoldDB" id="A0A1F4S8N7"/>
<gene>
    <name evidence="2" type="ORF">A2290_08020</name>
</gene>
<proteinExistence type="predicted"/>
<comment type="caution">
    <text evidence="2">The sequence shown here is derived from an EMBL/GenBank/DDBJ whole genome shotgun (WGS) entry which is preliminary data.</text>
</comment>
<reference evidence="2 3" key="1">
    <citation type="journal article" date="2016" name="Nat. Commun.">
        <title>Thousands of microbial genomes shed light on interconnected biogeochemical processes in an aquifer system.</title>
        <authorList>
            <person name="Anantharaman K."/>
            <person name="Brown C.T."/>
            <person name="Hug L.A."/>
            <person name="Sharon I."/>
            <person name="Castelle C.J."/>
            <person name="Probst A.J."/>
            <person name="Thomas B.C."/>
            <person name="Singh A."/>
            <person name="Wilkins M.J."/>
            <person name="Karaoz U."/>
            <person name="Brodie E.L."/>
            <person name="Williams K.H."/>
            <person name="Hubbard S.S."/>
            <person name="Banfield J.F."/>
        </authorList>
    </citation>
    <scope>NUCLEOTIDE SEQUENCE [LARGE SCALE GENOMIC DNA]</scope>
</reference>
<keyword evidence="1" id="KW-0175">Coiled coil</keyword>
<evidence type="ECO:0000256" key="1">
    <source>
        <dbReference type="SAM" id="Coils"/>
    </source>
</evidence>
<name>A0A1F4S8N7_UNCSA</name>